<dbReference type="InterPro" id="IPR049940">
    <property type="entry name" value="GluQ/Sye"/>
</dbReference>
<dbReference type="InterPro" id="IPR001412">
    <property type="entry name" value="aa-tRNA-synth_I_CS"/>
</dbReference>
<comment type="caution">
    <text evidence="8">Lacks conserved residue(s) required for the propagation of feature annotation.</text>
</comment>
<dbReference type="SUPFAM" id="SSF48163">
    <property type="entry name" value="An anticodon-binding domain of class I aminoacyl-tRNA synthetases"/>
    <property type="match status" value="1"/>
</dbReference>
<comment type="caution">
    <text evidence="11">The sequence shown here is derived from an EMBL/GenBank/DDBJ whole genome shotgun (WGS) entry which is preliminary data.</text>
</comment>
<dbReference type="PANTHER" id="PTHR43311">
    <property type="entry name" value="GLUTAMATE--TRNA LIGASE"/>
    <property type="match status" value="1"/>
</dbReference>
<dbReference type="InParanoid" id="A0A3M0CPW4"/>
<comment type="similarity">
    <text evidence="1 8">Belongs to the class-I aminoacyl-tRNA synthetase family. Glutamate--tRNA ligase type 1 subfamily.</text>
</comment>
<keyword evidence="5 8" id="KW-0067">ATP-binding</keyword>
<dbReference type="InterPro" id="IPR045462">
    <property type="entry name" value="aa-tRNA-synth_I_cd-bd"/>
</dbReference>
<dbReference type="InterPro" id="IPR000924">
    <property type="entry name" value="Glu/Gln-tRNA-synth"/>
</dbReference>
<dbReference type="InterPro" id="IPR014729">
    <property type="entry name" value="Rossmann-like_a/b/a_fold"/>
</dbReference>
<dbReference type="InterPro" id="IPR033910">
    <property type="entry name" value="GluRS_core"/>
</dbReference>
<accession>A0A3M0CPW4</accession>
<keyword evidence="7 8" id="KW-0030">Aminoacyl-tRNA synthetase</keyword>
<sequence length="445" mass="49650">MTIKVRFAPSPTGRLHLGNIRAALINWLFARQQGGDFILRIDDTDRQRSTAEYEQGIRDDLTWLGLEWDAHFRQSERFDRYNSVVETLKEQGLLYPCYETAEELEIKRKIQLSRGLPPVYDRAALTLSDDERQKLEAEGRRPHWRFKLDVPARVDWTDLIRGDVSIDLGSVSDPILIREDGSYLYTLPSVVDDVDYGITHIVRGEDHVTNSAVQTQIFKAVGGTPPVMAHFALLTGKGGEGLSKRSGAMAIADLRDEAGLEPMSILSLLARLGSSDPIEAFTTLDPLVSQFDFGKFSRAAARLDPAELDQLNAKILHEMPFGAVSNRIDLHGVDETFWNAVRPNLTKLSDVTDWWRIVDGPVVPVIENADHMVKVRALLPDGDLTTETWKIWTDAIKAETGAKGRALFLPLRQALTGQSHGPDMSVLLPLIGRDKAAARLEGRKA</sequence>
<dbReference type="PANTHER" id="PTHR43311:SF2">
    <property type="entry name" value="GLUTAMATE--TRNA LIGASE, MITOCHONDRIAL-RELATED"/>
    <property type="match status" value="1"/>
</dbReference>
<evidence type="ECO:0000313" key="12">
    <source>
        <dbReference type="Proteomes" id="UP000271227"/>
    </source>
</evidence>
<dbReference type="OrthoDB" id="9807503at2"/>
<evidence type="ECO:0000259" key="9">
    <source>
        <dbReference type="Pfam" id="PF00749"/>
    </source>
</evidence>
<dbReference type="GO" id="GO:0006424">
    <property type="term" value="P:glutamyl-tRNA aminoacylation"/>
    <property type="evidence" value="ECO:0007669"/>
    <property type="project" value="UniProtKB-UniRule"/>
</dbReference>
<organism evidence="11 12">
    <name type="scientific">Eilatimonas milleporae</name>
    <dbReference type="NCBI Taxonomy" id="911205"/>
    <lineage>
        <taxon>Bacteria</taxon>
        <taxon>Pseudomonadati</taxon>
        <taxon>Pseudomonadota</taxon>
        <taxon>Alphaproteobacteria</taxon>
        <taxon>Kordiimonadales</taxon>
        <taxon>Kordiimonadaceae</taxon>
        <taxon>Eilatimonas</taxon>
    </lineage>
</organism>
<dbReference type="InterPro" id="IPR020058">
    <property type="entry name" value="Glu/Gln-tRNA-synth_Ib_cat-dom"/>
</dbReference>
<dbReference type="EMBL" id="REFR01000010">
    <property type="protein sequence ID" value="RMB08899.1"/>
    <property type="molecule type" value="Genomic_DNA"/>
</dbReference>
<gene>
    <name evidence="8" type="primary">gltX</name>
    <name evidence="11" type="ORF">BXY39_1546</name>
</gene>
<dbReference type="Pfam" id="PF19269">
    <property type="entry name" value="Anticodon_2"/>
    <property type="match status" value="1"/>
</dbReference>
<dbReference type="CDD" id="cd00808">
    <property type="entry name" value="GluRS_core"/>
    <property type="match status" value="1"/>
</dbReference>
<comment type="subunit">
    <text evidence="8">Monomer.</text>
</comment>
<feature type="short sequence motif" description="'HIGH' region" evidence="8">
    <location>
        <begin position="9"/>
        <end position="19"/>
    </location>
</feature>
<feature type="domain" description="Glutamyl/glutaminyl-tRNA synthetase class Ib catalytic" evidence="9">
    <location>
        <begin position="3"/>
        <end position="308"/>
    </location>
</feature>
<proteinExistence type="inferred from homology"/>
<keyword evidence="3 8" id="KW-0436">Ligase</keyword>
<feature type="short sequence motif" description="'KMSKS' region" evidence="8">
    <location>
        <begin position="241"/>
        <end position="245"/>
    </location>
</feature>
<dbReference type="GO" id="GO:0008270">
    <property type="term" value="F:zinc ion binding"/>
    <property type="evidence" value="ECO:0007669"/>
    <property type="project" value="InterPro"/>
</dbReference>
<evidence type="ECO:0000256" key="1">
    <source>
        <dbReference type="ARBA" id="ARBA00007894"/>
    </source>
</evidence>
<dbReference type="EC" id="6.1.1.17" evidence="8"/>
<dbReference type="Gene3D" id="1.10.10.350">
    <property type="match status" value="1"/>
</dbReference>
<evidence type="ECO:0000256" key="3">
    <source>
        <dbReference type="ARBA" id="ARBA00022598"/>
    </source>
</evidence>
<evidence type="ECO:0000256" key="4">
    <source>
        <dbReference type="ARBA" id="ARBA00022741"/>
    </source>
</evidence>
<evidence type="ECO:0000256" key="6">
    <source>
        <dbReference type="ARBA" id="ARBA00022917"/>
    </source>
</evidence>
<evidence type="ECO:0000256" key="5">
    <source>
        <dbReference type="ARBA" id="ARBA00022840"/>
    </source>
</evidence>
<dbReference type="PRINTS" id="PR00987">
    <property type="entry name" value="TRNASYNTHGLU"/>
</dbReference>
<dbReference type="RefSeq" id="WP_121938220.1">
    <property type="nucleotide sequence ID" value="NZ_REFR01000010.1"/>
</dbReference>
<dbReference type="Gene3D" id="3.40.50.620">
    <property type="entry name" value="HUPs"/>
    <property type="match status" value="1"/>
</dbReference>
<comment type="subcellular location">
    <subcellularLocation>
        <location evidence="8">Cytoplasm</location>
    </subcellularLocation>
</comment>
<dbReference type="GO" id="GO:0004818">
    <property type="term" value="F:glutamate-tRNA ligase activity"/>
    <property type="evidence" value="ECO:0007669"/>
    <property type="project" value="UniProtKB-UniRule"/>
</dbReference>
<feature type="domain" description="Aminoacyl-tRNA synthetase class I anticodon-binding" evidence="10">
    <location>
        <begin position="371"/>
        <end position="441"/>
    </location>
</feature>
<dbReference type="InterPro" id="IPR020751">
    <property type="entry name" value="aa-tRNA-synth_I_codon-bd_sub2"/>
</dbReference>
<keyword evidence="4 8" id="KW-0547">Nucleotide-binding</keyword>
<dbReference type="HAMAP" id="MF_00022">
    <property type="entry name" value="Glu_tRNA_synth_type1"/>
    <property type="match status" value="1"/>
</dbReference>
<dbReference type="PROSITE" id="PS00178">
    <property type="entry name" value="AA_TRNA_LIGASE_I"/>
    <property type="match status" value="1"/>
</dbReference>
<dbReference type="InterPro" id="IPR004527">
    <property type="entry name" value="Glu-tRNA-ligase_bac/mito"/>
</dbReference>
<keyword evidence="6 8" id="KW-0648">Protein biosynthesis</keyword>
<dbReference type="Proteomes" id="UP000271227">
    <property type="component" value="Unassembled WGS sequence"/>
</dbReference>
<evidence type="ECO:0000259" key="10">
    <source>
        <dbReference type="Pfam" id="PF19269"/>
    </source>
</evidence>
<dbReference type="SUPFAM" id="SSF52374">
    <property type="entry name" value="Nucleotidylyl transferase"/>
    <property type="match status" value="1"/>
</dbReference>
<comment type="catalytic activity">
    <reaction evidence="8">
        <text>tRNA(Glu) + L-glutamate + ATP = L-glutamyl-tRNA(Glu) + AMP + diphosphate</text>
        <dbReference type="Rhea" id="RHEA:23540"/>
        <dbReference type="Rhea" id="RHEA-COMP:9663"/>
        <dbReference type="Rhea" id="RHEA-COMP:9680"/>
        <dbReference type="ChEBI" id="CHEBI:29985"/>
        <dbReference type="ChEBI" id="CHEBI:30616"/>
        <dbReference type="ChEBI" id="CHEBI:33019"/>
        <dbReference type="ChEBI" id="CHEBI:78442"/>
        <dbReference type="ChEBI" id="CHEBI:78520"/>
        <dbReference type="ChEBI" id="CHEBI:456215"/>
        <dbReference type="EC" id="6.1.1.17"/>
    </reaction>
</comment>
<keyword evidence="12" id="KW-1185">Reference proteome</keyword>
<dbReference type="NCBIfam" id="TIGR00464">
    <property type="entry name" value="gltX_bact"/>
    <property type="match status" value="1"/>
</dbReference>
<keyword evidence="2 8" id="KW-0963">Cytoplasm</keyword>
<dbReference type="GO" id="GO:0005524">
    <property type="term" value="F:ATP binding"/>
    <property type="evidence" value="ECO:0007669"/>
    <property type="project" value="UniProtKB-UniRule"/>
</dbReference>
<dbReference type="Pfam" id="PF00749">
    <property type="entry name" value="tRNA-synt_1c"/>
    <property type="match status" value="1"/>
</dbReference>
<evidence type="ECO:0000256" key="8">
    <source>
        <dbReference type="HAMAP-Rule" id="MF_00022"/>
    </source>
</evidence>
<dbReference type="GO" id="GO:0000049">
    <property type="term" value="F:tRNA binding"/>
    <property type="evidence" value="ECO:0007669"/>
    <property type="project" value="InterPro"/>
</dbReference>
<dbReference type="AlphaFoldDB" id="A0A3M0CPW4"/>
<comment type="function">
    <text evidence="8">Catalyzes the attachment of glutamate to tRNA(Glu) in a two-step reaction: glutamate is first activated by ATP to form Glu-AMP and then transferred to the acceptor end of tRNA(Glu).</text>
</comment>
<feature type="binding site" evidence="8">
    <location>
        <position position="244"/>
    </location>
    <ligand>
        <name>ATP</name>
        <dbReference type="ChEBI" id="CHEBI:30616"/>
    </ligand>
</feature>
<evidence type="ECO:0000256" key="7">
    <source>
        <dbReference type="ARBA" id="ARBA00023146"/>
    </source>
</evidence>
<evidence type="ECO:0000313" key="11">
    <source>
        <dbReference type="EMBL" id="RMB08899.1"/>
    </source>
</evidence>
<protein>
    <recommendedName>
        <fullName evidence="8">Glutamate--tRNA ligase</fullName>
        <ecNumber evidence="8">6.1.1.17</ecNumber>
    </recommendedName>
    <alternativeName>
        <fullName evidence="8">Glutamyl-tRNA synthetase</fullName>
        <shortName evidence="8">GluRS</shortName>
    </alternativeName>
</protein>
<dbReference type="InterPro" id="IPR008925">
    <property type="entry name" value="aa_tRNA-synth_I_cd-bd_sf"/>
</dbReference>
<evidence type="ECO:0000256" key="2">
    <source>
        <dbReference type="ARBA" id="ARBA00022490"/>
    </source>
</evidence>
<dbReference type="GO" id="GO:0005737">
    <property type="term" value="C:cytoplasm"/>
    <property type="evidence" value="ECO:0007669"/>
    <property type="project" value="UniProtKB-SubCell"/>
</dbReference>
<reference evidence="11 12" key="1">
    <citation type="submission" date="2018-10" db="EMBL/GenBank/DDBJ databases">
        <title>Genomic Encyclopedia of Archaeal and Bacterial Type Strains, Phase II (KMG-II): from individual species to whole genera.</title>
        <authorList>
            <person name="Goeker M."/>
        </authorList>
    </citation>
    <scope>NUCLEOTIDE SEQUENCE [LARGE SCALE GENOMIC DNA]</scope>
    <source>
        <strain evidence="11 12">DSM 25217</strain>
    </source>
</reference>
<name>A0A3M0CPW4_9PROT</name>